<dbReference type="Proteomes" id="UP001206595">
    <property type="component" value="Unassembled WGS sequence"/>
</dbReference>
<name>A0AAD5E6G5_UMBRA</name>
<dbReference type="SUPFAM" id="SSF54236">
    <property type="entry name" value="Ubiquitin-like"/>
    <property type="match status" value="1"/>
</dbReference>
<gene>
    <name evidence="3" type="ORF">K450DRAFT_249227</name>
</gene>
<feature type="domain" description="Ras-associating" evidence="2">
    <location>
        <begin position="290"/>
        <end position="332"/>
    </location>
</feature>
<organism evidence="3 4">
    <name type="scientific">Umbelopsis ramanniana AG</name>
    <dbReference type="NCBI Taxonomy" id="1314678"/>
    <lineage>
        <taxon>Eukaryota</taxon>
        <taxon>Fungi</taxon>
        <taxon>Fungi incertae sedis</taxon>
        <taxon>Mucoromycota</taxon>
        <taxon>Mucoromycotina</taxon>
        <taxon>Umbelopsidomycetes</taxon>
        <taxon>Umbelopsidales</taxon>
        <taxon>Umbelopsidaceae</taxon>
        <taxon>Umbelopsis</taxon>
    </lineage>
</organism>
<sequence>MADSAKPARTNPSNKKVTLAKEVMFQAQHILSNSDDEEIEEEFEEWEEEMRSETDSDFDSGDDIYEIDDPENPYTGTYPRQGQSDLAIKNHDQPAFVEQAPMKATVNKVTTHEMEKVEPVAAQKAHTYHSTTTEEPEVRSKVPAETEPRKSSPYKPGLDLDEDETIKISLTPSIARDDEFADRKSDDSDSRLRKASKLDKILSKEDTSRRSEDLKDSGREESKEKKGGFKRFFSRGKESKDKKKKSSSSTGDNRRSSDTETSSINSQSTGYSDHRKNSVDSAAQDYQPTPLRIYAGNIQFSSPYKTVYIYPSTTAAELVERAVDTFDIQDTNDLVDGHLDFYISIRGADGGNVYNWR</sequence>
<protein>
    <recommendedName>
        <fullName evidence="2">Ras-associating domain-containing protein</fullName>
    </recommendedName>
</protein>
<feature type="region of interest" description="Disordered" evidence="1">
    <location>
        <begin position="31"/>
        <end position="82"/>
    </location>
</feature>
<dbReference type="InterPro" id="IPR029071">
    <property type="entry name" value="Ubiquitin-like_domsf"/>
</dbReference>
<feature type="compositionally biased region" description="Basic and acidic residues" evidence="1">
    <location>
        <begin position="136"/>
        <end position="150"/>
    </location>
</feature>
<feature type="compositionally biased region" description="Acidic residues" evidence="1">
    <location>
        <begin position="34"/>
        <end position="48"/>
    </location>
</feature>
<dbReference type="EMBL" id="MU620934">
    <property type="protein sequence ID" value="KAI8577958.1"/>
    <property type="molecule type" value="Genomic_DNA"/>
</dbReference>
<feature type="compositionally biased region" description="Basic and acidic residues" evidence="1">
    <location>
        <begin position="175"/>
        <end position="227"/>
    </location>
</feature>
<dbReference type="AlphaFoldDB" id="A0AAD5E6G5"/>
<proteinExistence type="predicted"/>
<dbReference type="InterPro" id="IPR000159">
    <property type="entry name" value="RA_dom"/>
</dbReference>
<feature type="region of interest" description="Disordered" evidence="1">
    <location>
        <begin position="114"/>
        <end position="280"/>
    </location>
</feature>
<evidence type="ECO:0000256" key="1">
    <source>
        <dbReference type="SAM" id="MobiDB-lite"/>
    </source>
</evidence>
<comment type="caution">
    <text evidence="3">The sequence shown here is derived from an EMBL/GenBank/DDBJ whole genome shotgun (WGS) entry which is preliminary data.</text>
</comment>
<dbReference type="GO" id="GO:0007165">
    <property type="term" value="P:signal transduction"/>
    <property type="evidence" value="ECO:0007669"/>
    <property type="project" value="InterPro"/>
</dbReference>
<evidence type="ECO:0000313" key="4">
    <source>
        <dbReference type="Proteomes" id="UP001206595"/>
    </source>
</evidence>
<accession>A0AAD5E6G5</accession>
<reference evidence="3" key="2">
    <citation type="journal article" date="2022" name="Proc. Natl. Acad. Sci. U.S.A.">
        <title>Diploid-dominant life cycles characterize the early evolution of Fungi.</title>
        <authorList>
            <person name="Amses K.R."/>
            <person name="Simmons D.R."/>
            <person name="Longcore J.E."/>
            <person name="Mondo S.J."/>
            <person name="Seto K."/>
            <person name="Jeronimo G.H."/>
            <person name="Bonds A.E."/>
            <person name="Quandt C.A."/>
            <person name="Davis W.J."/>
            <person name="Chang Y."/>
            <person name="Federici B.A."/>
            <person name="Kuo A."/>
            <person name="LaButti K."/>
            <person name="Pangilinan J."/>
            <person name="Andreopoulos W."/>
            <person name="Tritt A."/>
            <person name="Riley R."/>
            <person name="Hundley H."/>
            <person name="Johnson J."/>
            <person name="Lipzen A."/>
            <person name="Barry K."/>
            <person name="Lang B.F."/>
            <person name="Cuomo C.A."/>
            <person name="Buchler N.E."/>
            <person name="Grigoriev I.V."/>
            <person name="Spatafora J.W."/>
            <person name="Stajich J.E."/>
            <person name="James T.Y."/>
        </authorList>
    </citation>
    <scope>NUCLEOTIDE SEQUENCE</scope>
    <source>
        <strain evidence="3">AG</strain>
    </source>
</reference>
<keyword evidence="4" id="KW-1185">Reference proteome</keyword>
<feature type="compositionally biased region" description="Acidic residues" evidence="1">
    <location>
        <begin position="55"/>
        <end position="71"/>
    </location>
</feature>
<evidence type="ECO:0000313" key="3">
    <source>
        <dbReference type="EMBL" id="KAI8577958.1"/>
    </source>
</evidence>
<feature type="compositionally biased region" description="Polar residues" evidence="1">
    <location>
        <begin position="260"/>
        <end position="271"/>
    </location>
</feature>
<evidence type="ECO:0000259" key="2">
    <source>
        <dbReference type="Pfam" id="PF00788"/>
    </source>
</evidence>
<reference evidence="3" key="1">
    <citation type="submission" date="2021-06" db="EMBL/GenBank/DDBJ databases">
        <authorList>
            <consortium name="DOE Joint Genome Institute"/>
            <person name="Mondo S.J."/>
            <person name="Amses K.R."/>
            <person name="Simmons D.R."/>
            <person name="Longcore J.E."/>
            <person name="Seto K."/>
            <person name="Alves G.H."/>
            <person name="Bonds A.E."/>
            <person name="Quandt C.A."/>
            <person name="Davis W.J."/>
            <person name="Chang Y."/>
            <person name="Letcher P.M."/>
            <person name="Powell M.J."/>
            <person name="Kuo A."/>
            <person name="Labutti K."/>
            <person name="Pangilinan J."/>
            <person name="Andreopoulos W."/>
            <person name="Tritt A."/>
            <person name="Riley R."/>
            <person name="Hundley H."/>
            <person name="Johnson J."/>
            <person name="Lipzen A."/>
            <person name="Barry K."/>
            <person name="Berbee M.L."/>
            <person name="Buchler N.E."/>
            <person name="Grigoriev I.V."/>
            <person name="Spatafora J.W."/>
            <person name="Stajich J.E."/>
            <person name="James T.Y."/>
        </authorList>
    </citation>
    <scope>NUCLEOTIDE SEQUENCE</scope>
    <source>
        <strain evidence="3">AG</strain>
    </source>
</reference>
<dbReference type="GeneID" id="75915711"/>
<dbReference type="Gene3D" id="3.10.20.90">
    <property type="entry name" value="Phosphatidylinositol 3-kinase Catalytic Subunit, Chain A, domain 1"/>
    <property type="match status" value="1"/>
</dbReference>
<dbReference type="RefSeq" id="XP_051442962.1">
    <property type="nucleotide sequence ID" value="XM_051590367.1"/>
</dbReference>
<dbReference type="Pfam" id="PF00788">
    <property type="entry name" value="RA"/>
    <property type="match status" value="1"/>
</dbReference>